<dbReference type="Proteomes" id="UP000278036">
    <property type="component" value="Unassembled WGS sequence"/>
</dbReference>
<protein>
    <submittedName>
        <fullName evidence="1">Uncharacterized protein</fullName>
    </submittedName>
</protein>
<evidence type="ECO:0000313" key="2">
    <source>
        <dbReference type="EMBL" id="RMI19799.1"/>
    </source>
</evidence>
<dbReference type="EMBL" id="RAQU01000007">
    <property type="protein sequence ID" value="RKK05979.1"/>
    <property type="molecule type" value="Genomic_DNA"/>
</dbReference>
<proteinExistence type="predicted"/>
<accession>A0A3A9K3N9</accession>
<evidence type="ECO:0000313" key="4">
    <source>
        <dbReference type="Proteomes" id="UP000278036"/>
    </source>
</evidence>
<reference evidence="1 4" key="1">
    <citation type="submission" date="2018-09" db="EMBL/GenBank/DDBJ databases">
        <title>Roseomonas sp. nov., isolated from feces of Tibetan antelopes in the Qinghai-Tibet plateau, China.</title>
        <authorList>
            <person name="Tian Z."/>
        </authorList>
    </citation>
    <scope>NUCLEOTIDE SEQUENCE [LARGE SCALE GENOMIC DNA]</scope>
    <source>
        <strain evidence="2 3">Z23</strain>
        <strain evidence="1 4">Z24</strain>
    </source>
</reference>
<dbReference type="EMBL" id="RFLX01000015">
    <property type="protein sequence ID" value="RMI19799.1"/>
    <property type="molecule type" value="Genomic_DNA"/>
</dbReference>
<dbReference type="AlphaFoldDB" id="A0A3A9K3N9"/>
<keyword evidence="3" id="KW-1185">Reference proteome</keyword>
<gene>
    <name evidence="1" type="ORF">D6Z83_01730</name>
    <name evidence="2" type="ORF">EBE87_18160</name>
</gene>
<evidence type="ECO:0000313" key="1">
    <source>
        <dbReference type="EMBL" id="RKK05979.1"/>
    </source>
</evidence>
<dbReference type="InParanoid" id="A0A3A9K3N9"/>
<evidence type="ECO:0000313" key="3">
    <source>
        <dbReference type="Proteomes" id="UP000274097"/>
    </source>
</evidence>
<dbReference type="RefSeq" id="WP_120636604.1">
    <property type="nucleotide sequence ID" value="NZ_RAQU01000007.1"/>
</dbReference>
<name>A0A3A9K3N9_9PROT</name>
<dbReference type="Proteomes" id="UP000274097">
    <property type="component" value="Unassembled WGS sequence"/>
</dbReference>
<sequence length="68" mass="7760">MHPQKAIAGYVDDAVENPLIIGLRASVRERELAPVRWICAFISQKSSAMAAFWPPWNHSRIKAQEDRE</sequence>
<comment type="caution">
    <text evidence="1">The sequence shown here is derived from an EMBL/GenBank/DDBJ whole genome shotgun (WGS) entry which is preliminary data.</text>
</comment>
<organism evidence="1 4">
    <name type="scientific">Teichococcus wenyumeiae</name>
    <dbReference type="NCBI Taxonomy" id="2478470"/>
    <lineage>
        <taxon>Bacteria</taxon>
        <taxon>Pseudomonadati</taxon>
        <taxon>Pseudomonadota</taxon>
        <taxon>Alphaproteobacteria</taxon>
        <taxon>Acetobacterales</taxon>
        <taxon>Roseomonadaceae</taxon>
        <taxon>Roseomonas</taxon>
    </lineage>
</organism>